<evidence type="ECO:0000259" key="2">
    <source>
        <dbReference type="PROSITE" id="PS51332"/>
    </source>
</evidence>
<feature type="region of interest" description="Disordered" evidence="1">
    <location>
        <begin position="23"/>
        <end position="45"/>
    </location>
</feature>
<name>A0A916XW87_9HYPH</name>
<dbReference type="Proteomes" id="UP000613160">
    <property type="component" value="Unassembled WGS sequence"/>
</dbReference>
<dbReference type="InterPro" id="IPR036724">
    <property type="entry name" value="Cobalamin-bd_sf"/>
</dbReference>
<keyword evidence="4" id="KW-1185">Reference proteome</keyword>
<feature type="domain" description="B12-binding" evidence="2">
    <location>
        <begin position="134"/>
        <end position="263"/>
    </location>
</feature>
<dbReference type="Pfam" id="PF02310">
    <property type="entry name" value="B12-binding"/>
    <property type="match status" value="1"/>
</dbReference>
<reference evidence="3" key="2">
    <citation type="submission" date="2020-09" db="EMBL/GenBank/DDBJ databases">
        <authorList>
            <person name="Sun Q."/>
            <person name="Zhou Y."/>
        </authorList>
    </citation>
    <scope>NUCLEOTIDE SEQUENCE</scope>
    <source>
        <strain evidence="3">CGMCC 1.15493</strain>
    </source>
</reference>
<comment type="caution">
    <text evidence="3">The sequence shown here is derived from an EMBL/GenBank/DDBJ whole genome shotgun (WGS) entry which is preliminary data.</text>
</comment>
<dbReference type="PROSITE" id="PS51332">
    <property type="entry name" value="B12_BINDING"/>
    <property type="match status" value="1"/>
</dbReference>
<accession>A0A916XW87</accession>
<protein>
    <recommendedName>
        <fullName evidence="2">B12-binding domain-containing protein</fullName>
    </recommendedName>
</protein>
<organism evidence="3 4">
    <name type="scientific">Aureimonas glaciei</name>
    <dbReference type="NCBI Taxonomy" id="1776957"/>
    <lineage>
        <taxon>Bacteria</taxon>
        <taxon>Pseudomonadati</taxon>
        <taxon>Pseudomonadota</taxon>
        <taxon>Alphaproteobacteria</taxon>
        <taxon>Hyphomicrobiales</taxon>
        <taxon>Aurantimonadaceae</taxon>
        <taxon>Aureimonas</taxon>
    </lineage>
</organism>
<dbReference type="AlphaFoldDB" id="A0A916XW87"/>
<dbReference type="GO" id="GO:0031419">
    <property type="term" value="F:cobalamin binding"/>
    <property type="evidence" value="ECO:0007669"/>
    <property type="project" value="InterPro"/>
</dbReference>
<dbReference type="InterPro" id="IPR006158">
    <property type="entry name" value="Cobalamin-bd"/>
</dbReference>
<proteinExistence type="predicted"/>
<dbReference type="GO" id="GO:0046872">
    <property type="term" value="F:metal ion binding"/>
    <property type="evidence" value="ECO:0007669"/>
    <property type="project" value="InterPro"/>
</dbReference>
<reference evidence="3" key="1">
    <citation type="journal article" date="2014" name="Int. J. Syst. Evol. Microbiol.">
        <title>Complete genome sequence of Corynebacterium casei LMG S-19264T (=DSM 44701T), isolated from a smear-ripened cheese.</title>
        <authorList>
            <consortium name="US DOE Joint Genome Institute (JGI-PGF)"/>
            <person name="Walter F."/>
            <person name="Albersmeier A."/>
            <person name="Kalinowski J."/>
            <person name="Ruckert C."/>
        </authorList>
    </citation>
    <scope>NUCLEOTIDE SEQUENCE</scope>
    <source>
        <strain evidence="3">CGMCC 1.15493</strain>
    </source>
</reference>
<dbReference type="EMBL" id="BMJJ01000004">
    <property type="protein sequence ID" value="GGD17367.1"/>
    <property type="molecule type" value="Genomic_DNA"/>
</dbReference>
<evidence type="ECO:0000313" key="4">
    <source>
        <dbReference type="Proteomes" id="UP000613160"/>
    </source>
</evidence>
<evidence type="ECO:0000256" key="1">
    <source>
        <dbReference type="SAM" id="MobiDB-lite"/>
    </source>
</evidence>
<gene>
    <name evidence="3" type="ORF">GCM10011335_20320</name>
</gene>
<dbReference type="RefSeq" id="WP_188850487.1">
    <property type="nucleotide sequence ID" value="NZ_BMJJ01000004.1"/>
</dbReference>
<dbReference type="Gene3D" id="3.40.50.280">
    <property type="entry name" value="Cobalamin-binding domain"/>
    <property type="match status" value="1"/>
</dbReference>
<sequence>MCGEAGFAPPAARAVSAVAPTVAAPNDAARSDGESAGRPGPDRQPTPALSAFVEALLDSRVDRFAALAATGLAEAGDLHRFEDAYLAPAARLLGELWLSDECDFLAVTIAVARLERLFMGLAMMQHAVAVPAGARRVLLAPAPGNQHSFGLALVEERFRHAGWAVDCCGAGDGQEMLRLVAASPYDVIGLSVHSEALLPDLTAMIARLRKTSSNRAVVILGGGSLALENARLLLDAGFDRLAEDAASAVRQAEASVVARMGSRYRAAAE</sequence>
<dbReference type="SUPFAM" id="SSF52242">
    <property type="entry name" value="Cobalamin (vitamin B12)-binding domain"/>
    <property type="match status" value="1"/>
</dbReference>
<evidence type="ECO:0000313" key="3">
    <source>
        <dbReference type="EMBL" id="GGD17367.1"/>
    </source>
</evidence>